<sequence length="100" mass="12026">MTEPSNIFHAASNNMKIRELTRGIYNHNLNKLFKSNEEKKLLLEIWERCYLNIRELIWIKRCNRVIELEKSKGITKKEKKRKKDKKEDDEFEDNGSTSIN</sequence>
<proteinExistence type="predicted"/>
<dbReference type="AlphaFoldDB" id="A0A2N1NKV5"/>
<evidence type="ECO:0000313" key="2">
    <source>
        <dbReference type="EMBL" id="PKK74501.1"/>
    </source>
</evidence>
<reference evidence="2 3" key="1">
    <citation type="submission" date="2016-04" db="EMBL/GenBank/DDBJ databases">
        <title>Genome analyses suggest a sexual origin of heterokaryosis in a supposedly ancient asexual fungus.</title>
        <authorList>
            <person name="Ropars J."/>
            <person name="Sedzielewska K."/>
            <person name="Noel J."/>
            <person name="Charron P."/>
            <person name="Farinelli L."/>
            <person name="Marton T."/>
            <person name="Kruger M."/>
            <person name="Pelin A."/>
            <person name="Brachmann A."/>
            <person name="Corradi N."/>
        </authorList>
    </citation>
    <scope>NUCLEOTIDE SEQUENCE [LARGE SCALE GENOMIC DNA]</scope>
    <source>
        <strain evidence="2 3">C2</strain>
    </source>
</reference>
<feature type="region of interest" description="Disordered" evidence="1">
    <location>
        <begin position="73"/>
        <end position="100"/>
    </location>
</feature>
<dbReference type="Proteomes" id="UP000233469">
    <property type="component" value="Unassembled WGS sequence"/>
</dbReference>
<protein>
    <submittedName>
        <fullName evidence="2">Uncharacterized protein</fullName>
    </submittedName>
</protein>
<dbReference type="VEuPathDB" id="FungiDB:FUN_008309"/>
<organism evidence="2 3">
    <name type="scientific">Rhizophagus irregularis</name>
    <dbReference type="NCBI Taxonomy" id="588596"/>
    <lineage>
        <taxon>Eukaryota</taxon>
        <taxon>Fungi</taxon>
        <taxon>Fungi incertae sedis</taxon>
        <taxon>Mucoromycota</taxon>
        <taxon>Glomeromycotina</taxon>
        <taxon>Glomeromycetes</taxon>
        <taxon>Glomerales</taxon>
        <taxon>Glomeraceae</taxon>
        <taxon>Rhizophagus</taxon>
    </lineage>
</organism>
<name>A0A2N1NKV5_9GLOM</name>
<accession>A0A2N1NKV5</accession>
<gene>
    <name evidence="2" type="ORF">RhiirC2_774714</name>
</gene>
<evidence type="ECO:0000256" key="1">
    <source>
        <dbReference type="SAM" id="MobiDB-lite"/>
    </source>
</evidence>
<evidence type="ECO:0000313" key="3">
    <source>
        <dbReference type="Proteomes" id="UP000233469"/>
    </source>
</evidence>
<dbReference type="EMBL" id="LLXL01000300">
    <property type="protein sequence ID" value="PKK74501.1"/>
    <property type="molecule type" value="Genomic_DNA"/>
</dbReference>
<reference evidence="2 3" key="2">
    <citation type="submission" date="2017-10" db="EMBL/GenBank/DDBJ databases">
        <title>Extensive intraspecific genome diversity in a model arbuscular mycorrhizal fungus.</title>
        <authorList>
            <person name="Chen E.C.H."/>
            <person name="Morin E."/>
            <person name="Baudet D."/>
            <person name="Noel J."/>
            <person name="Ndikumana S."/>
            <person name="Charron P."/>
            <person name="St-Onge C."/>
            <person name="Giorgi J."/>
            <person name="Grigoriev I.V."/>
            <person name="Roux C."/>
            <person name="Martin F.M."/>
            <person name="Corradi N."/>
        </authorList>
    </citation>
    <scope>NUCLEOTIDE SEQUENCE [LARGE SCALE GENOMIC DNA]</scope>
    <source>
        <strain evidence="2 3">C2</strain>
    </source>
</reference>
<comment type="caution">
    <text evidence="2">The sequence shown here is derived from an EMBL/GenBank/DDBJ whole genome shotgun (WGS) entry which is preliminary data.</text>
</comment>